<dbReference type="InParanoid" id="E3KLV6"/>
<reference evidence="2" key="2">
    <citation type="journal article" date="2011" name="Proc. Natl. Acad. Sci. U.S.A.">
        <title>Obligate biotrophy features unraveled by the genomic analysis of rust fungi.</title>
        <authorList>
            <person name="Duplessis S."/>
            <person name="Cuomo C.A."/>
            <person name="Lin Y.-C."/>
            <person name="Aerts A."/>
            <person name="Tisserant E."/>
            <person name="Veneault-Fourrey C."/>
            <person name="Joly D.L."/>
            <person name="Hacquard S."/>
            <person name="Amselem J."/>
            <person name="Cantarel B.L."/>
            <person name="Chiu R."/>
            <person name="Coutinho P.M."/>
            <person name="Feau N."/>
            <person name="Field M."/>
            <person name="Frey P."/>
            <person name="Gelhaye E."/>
            <person name="Goldberg J."/>
            <person name="Grabherr M.G."/>
            <person name="Kodira C.D."/>
            <person name="Kohler A."/>
            <person name="Kuees U."/>
            <person name="Lindquist E.A."/>
            <person name="Lucas S.M."/>
            <person name="Mago R."/>
            <person name="Mauceli E."/>
            <person name="Morin E."/>
            <person name="Murat C."/>
            <person name="Pangilinan J.L."/>
            <person name="Park R."/>
            <person name="Pearson M."/>
            <person name="Quesneville H."/>
            <person name="Rouhier N."/>
            <person name="Sakthikumar S."/>
            <person name="Salamov A.A."/>
            <person name="Schmutz J."/>
            <person name="Selles B."/>
            <person name="Shapiro H."/>
            <person name="Tanguay P."/>
            <person name="Tuskan G.A."/>
            <person name="Henrissat B."/>
            <person name="Van de Peer Y."/>
            <person name="Rouze P."/>
            <person name="Ellis J.G."/>
            <person name="Dodds P.N."/>
            <person name="Schein J.E."/>
            <person name="Zhong S."/>
            <person name="Hamelin R.C."/>
            <person name="Grigoriev I.V."/>
            <person name="Szabo L.J."/>
            <person name="Martin F."/>
        </authorList>
    </citation>
    <scope>NUCLEOTIDE SEQUENCE [LARGE SCALE GENOMIC DNA]</scope>
    <source>
        <strain evidence="2">CRL 75-36-700-3 / race SCCL</strain>
    </source>
</reference>
<protein>
    <submittedName>
        <fullName evidence="1">Uncharacterized protein</fullName>
    </submittedName>
</protein>
<evidence type="ECO:0000313" key="1">
    <source>
        <dbReference type="EMBL" id="EFP85305.1"/>
    </source>
</evidence>
<dbReference type="GeneID" id="10543848"/>
<dbReference type="EMBL" id="DS178294">
    <property type="protein sequence ID" value="EFP85305.1"/>
    <property type="molecule type" value="Genomic_DNA"/>
</dbReference>
<dbReference type="RefSeq" id="XP_003329724.1">
    <property type="nucleotide sequence ID" value="XM_003329676.2"/>
</dbReference>
<dbReference type="AlphaFoldDB" id="E3KLV6"/>
<dbReference type="HOGENOM" id="CLU_2741269_0_0_1"/>
<keyword evidence="2" id="KW-1185">Reference proteome</keyword>
<name>E3KLV6_PUCGT</name>
<dbReference type="Proteomes" id="UP000008783">
    <property type="component" value="Unassembled WGS sequence"/>
</dbReference>
<reference key="1">
    <citation type="submission" date="2007-01" db="EMBL/GenBank/DDBJ databases">
        <title>The Genome Sequence of Puccinia graminis f. sp. tritici Strain CRL 75-36-700-3.</title>
        <authorList>
            <consortium name="The Broad Institute Genome Sequencing Platform"/>
            <person name="Birren B."/>
            <person name="Lander E."/>
            <person name="Galagan J."/>
            <person name="Nusbaum C."/>
            <person name="Devon K."/>
            <person name="Cuomo C."/>
            <person name="Jaffe D."/>
            <person name="Butler J."/>
            <person name="Alvarez P."/>
            <person name="Gnerre S."/>
            <person name="Grabherr M."/>
            <person name="Mauceli E."/>
            <person name="Brockman W."/>
            <person name="Young S."/>
            <person name="LaButti K."/>
            <person name="Sykes S."/>
            <person name="DeCaprio D."/>
            <person name="Crawford M."/>
            <person name="Koehrsen M."/>
            <person name="Engels R."/>
            <person name="Montgomery P."/>
            <person name="Pearson M."/>
            <person name="Howarth C."/>
            <person name="Larson L."/>
            <person name="White J."/>
            <person name="Zeng Q."/>
            <person name="Kodira C."/>
            <person name="Yandava C."/>
            <person name="Alvarado L."/>
            <person name="O'Leary S."/>
            <person name="Szabo L."/>
            <person name="Dean R."/>
            <person name="Schein J."/>
        </authorList>
    </citation>
    <scope>NUCLEOTIDE SEQUENCE</scope>
    <source>
        <strain>CRL 75-36-700-3</strain>
    </source>
</reference>
<proteinExistence type="predicted"/>
<gene>
    <name evidence="1" type="ORF">PGTG_11474</name>
</gene>
<accession>E3KLV6</accession>
<dbReference type="KEGG" id="pgr:PGTG_11474"/>
<evidence type="ECO:0000313" key="2">
    <source>
        <dbReference type="Proteomes" id="UP000008783"/>
    </source>
</evidence>
<sequence length="71" mass="8804">MYYLYKYKITDTQDFGPLLENYDTIKDFARYIFYSYKFYQQGSSKIIYLSSKNVLELWHYFPFMDMLKGMQ</sequence>
<dbReference type="VEuPathDB" id="FungiDB:PGTG_11474"/>
<organism evidence="1 2">
    <name type="scientific">Puccinia graminis f. sp. tritici (strain CRL 75-36-700-3 / race SCCL)</name>
    <name type="common">Black stem rust fungus</name>
    <dbReference type="NCBI Taxonomy" id="418459"/>
    <lineage>
        <taxon>Eukaryota</taxon>
        <taxon>Fungi</taxon>
        <taxon>Dikarya</taxon>
        <taxon>Basidiomycota</taxon>
        <taxon>Pucciniomycotina</taxon>
        <taxon>Pucciniomycetes</taxon>
        <taxon>Pucciniales</taxon>
        <taxon>Pucciniaceae</taxon>
        <taxon>Puccinia</taxon>
    </lineage>
</organism>